<organism evidence="2 3">
    <name type="scientific">Alternaria tenuissima</name>
    <dbReference type="NCBI Taxonomy" id="119927"/>
    <lineage>
        <taxon>Eukaryota</taxon>
        <taxon>Fungi</taxon>
        <taxon>Dikarya</taxon>
        <taxon>Ascomycota</taxon>
        <taxon>Pezizomycotina</taxon>
        <taxon>Dothideomycetes</taxon>
        <taxon>Pleosporomycetidae</taxon>
        <taxon>Pleosporales</taxon>
        <taxon>Pleosporineae</taxon>
        <taxon>Pleosporaceae</taxon>
        <taxon>Alternaria</taxon>
        <taxon>Alternaria sect. Alternaria</taxon>
        <taxon>Alternaria alternata complex</taxon>
    </lineage>
</organism>
<accession>A0A4Q4MTI1</accession>
<dbReference type="Proteomes" id="UP000292402">
    <property type="component" value="Unassembled WGS sequence"/>
</dbReference>
<evidence type="ECO:0000313" key="2">
    <source>
        <dbReference type="EMBL" id="RYN59123.1"/>
    </source>
</evidence>
<dbReference type="EMBL" id="PDXA01000004">
    <property type="protein sequence ID" value="RYN59123.1"/>
    <property type="molecule type" value="Genomic_DNA"/>
</dbReference>
<comment type="caution">
    <text evidence="2">The sequence shown here is derived from an EMBL/GenBank/DDBJ whole genome shotgun (WGS) entry which is preliminary data.</text>
</comment>
<evidence type="ECO:0000313" key="3">
    <source>
        <dbReference type="Proteomes" id="UP000292402"/>
    </source>
</evidence>
<feature type="region of interest" description="Disordered" evidence="1">
    <location>
        <begin position="274"/>
        <end position="310"/>
    </location>
</feature>
<protein>
    <submittedName>
        <fullName evidence="2">Uncharacterized protein</fullName>
    </submittedName>
</protein>
<gene>
    <name evidence="2" type="ORF">AA0114_g1838</name>
</gene>
<evidence type="ECO:0000256" key="1">
    <source>
        <dbReference type="SAM" id="MobiDB-lite"/>
    </source>
</evidence>
<sequence length="360" mass="39691">MRTVTEDFVVCGDYPKLAKHLLGVPIDTDIDCTPGIGHTSPGSTFRLGLLADASIAIRREGSALEISEPAECIPPTRLAPRARRHALDESTEERVKGLLGVATDSPIPHGPTHQPSTQQLLNTLPSSIRSRASSLDEPRPLPFRWQFPVGKRYRIGDPAAFAAMKERNIEWYVTTGVLVEDCTGLRWNAGTYNYLLYWHVEGMPAPGEEDAGQKWLKIEPDVVRDWQKENWEAEFGEAVMDVEDEPATPIVEDLNIMNEPLSPLNKVSSLPLKSALRSQNGPPSPSPSTQSDTGPVSPKREKKVKFHRKKGKRTVLLEVDDAGVPVEEQGKIVETKVNGTDVLSDNEGRSAKNGWGVLRN</sequence>
<proteinExistence type="predicted"/>
<feature type="compositionally biased region" description="Basic residues" evidence="1">
    <location>
        <begin position="300"/>
        <end position="310"/>
    </location>
</feature>
<reference evidence="3" key="1">
    <citation type="journal article" date="2019" name="bioRxiv">
        <title>Genomics, evolutionary history and diagnostics of the Alternaria alternata species group including apple and Asian pear pathotypes.</title>
        <authorList>
            <person name="Armitage A.D."/>
            <person name="Cockerton H.M."/>
            <person name="Sreenivasaprasad S."/>
            <person name="Woodhall J.W."/>
            <person name="Lane C.R."/>
            <person name="Harrison R.J."/>
            <person name="Clarkson J.P."/>
        </authorList>
    </citation>
    <scope>NUCLEOTIDE SEQUENCE [LARGE SCALE GENOMIC DNA]</scope>
    <source>
        <strain evidence="3">FERA 1082</strain>
    </source>
</reference>
<name>A0A4Q4MTI1_9PLEO</name>
<dbReference type="AlphaFoldDB" id="A0A4Q4MTI1"/>